<name>A0A0A2C2Y2_PROMR</name>
<dbReference type="Pfam" id="PF00239">
    <property type="entry name" value="Resolvase"/>
    <property type="match status" value="1"/>
</dbReference>
<dbReference type="GO" id="GO:0000150">
    <property type="term" value="F:DNA strand exchange activity"/>
    <property type="evidence" value="ECO:0007669"/>
    <property type="project" value="InterPro"/>
</dbReference>
<feature type="domain" description="Resolvase/invertase-type recombinase catalytic" evidence="2">
    <location>
        <begin position="2"/>
        <end position="142"/>
    </location>
</feature>
<dbReference type="SUPFAM" id="SSF53041">
    <property type="entry name" value="Resolvase-like"/>
    <property type="match status" value="1"/>
</dbReference>
<comment type="similarity">
    <text evidence="1">Belongs to the site-specific recombinase resolvase family.</text>
</comment>
<comment type="caution">
    <text evidence="3">The sequence shown here is derived from an EMBL/GenBank/DDBJ whole genome shotgun (WGS) entry which is preliminary data.</text>
</comment>
<evidence type="ECO:0000313" key="4">
    <source>
        <dbReference type="Proteomes" id="UP000030392"/>
    </source>
</evidence>
<organism evidence="3 4">
    <name type="scientific">Prochlorococcus marinus str. PAC1</name>
    <dbReference type="NCBI Taxonomy" id="59924"/>
    <lineage>
        <taxon>Bacteria</taxon>
        <taxon>Bacillati</taxon>
        <taxon>Cyanobacteriota</taxon>
        <taxon>Cyanophyceae</taxon>
        <taxon>Synechococcales</taxon>
        <taxon>Prochlorococcaceae</taxon>
        <taxon>Prochlorococcus</taxon>
    </lineage>
</organism>
<dbReference type="PANTHER" id="PTHR30461">
    <property type="entry name" value="DNA-INVERTASE FROM LAMBDOID PROPHAGE"/>
    <property type="match status" value="1"/>
</dbReference>
<protein>
    <submittedName>
        <fullName evidence="3">Resolvase</fullName>
    </submittedName>
</protein>
<dbReference type="InterPro" id="IPR036388">
    <property type="entry name" value="WH-like_DNA-bd_sf"/>
</dbReference>
<dbReference type="SMART" id="SM00857">
    <property type="entry name" value="Resolvase"/>
    <property type="match status" value="1"/>
</dbReference>
<evidence type="ECO:0000256" key="1">
    <source>
        <dbReference type="ARBA" id="ARBA00009913"/>
    </source>
</evidence>
<reference evidence="4" key="1">
    <citation type="journal article" date="2014" name="Sci. Data">
        <title>Genomes of diverse isolates of the marine cyanobacterium Prochlorococcus.</title>
        <authorList>
            <person name="Biller S."/>
            <person name="Berube P."/>
            <person name="Thompson J."/>
            <person name="Kelly L."/>
            <person name="Roggensack S."/>
            <person name="Awad L."/>
            <person name="Roache-Johnson K."/>
            <person name="Ding H."/>
            <person name="Giovannoni S.J."/>
            <person name="Moore L.R."/>
            <person name="Chisholm S.W."/>
        </authorList>
    </citation>
    <scope>NUCLEOTIDE SEQUENCE [LARGE SCALE GENOMIC DNA]</scope>
    <source>
        <strain evidence="4">PAC1</strain>
    </source>
</reference>
<dbReference type="Gene3D" id="3.40.50.1390">
    <property type="entry name" value="Resolvase, N-terminal catalytic domain"/>
    <property type="match status" value="1"/>
</dbReference>
<dbReference type="InterPro" id="IPR006119">
    <property type="entry name" value="Resolv_N"/>
</dbReference>
<proteinExistence type="inferred from homology"/>
<dbReference type="PANTHER" id="PTHR30461:SF26">
    <property type="entry name" value="RESOLVASE HOMOLOG YNEB"/>
    <property type="match status" value="1"/>
</dbReference>
<dbReference type="Proteomes" id="UP000030392">
    <property type="component" value="Unassembled WGS sequence"/>
</dbReference>
<dbReference type="AlphaFoldDB" id="A0A0A2C2Y2"/>
<dbReference type="GO" id="GO:0003677">
    <property type="term" value="F:DNA binding"/>
    <property type="evidence" value="ECO:0007669"/>
    <property type="project" value="InterPro"/>
</dbReference>
<gene>
    <name evidence="3" type="ORF">EV03_1202</name>
</gene>
<dbReference type="EMBL" id="JNAX01000011">
    <property type="protein sequence ID" value="KGG20701.1"/>
    <property type="molecule type" value="Genomic_DNA"/>
</dbReference>
<dbReference type="Gene3D" id="1.10.10.10">
    <property type="entry name" value="Winged helix-like DNA-binding domain superfamily/Winged helix DNA-binding domain"/>
    <property type="match status" value="1"/>
</dbReference>
<dbReference type="CDD" id="cd03768">
    <property type="entry name" value="SR_ResInv"/>
    <property type="match status" value="1"/>
</dbReference>
<dbReference type="PROSITE" id="PS51736">
    <property type="entry name" value="RECOMBINASES_3"/>
    <property type="match status" value="1"/>
</dbReference>
<evidence type="ECO:0000259" key="2">
    <source>
        <dbReference type="PROSITE" id="PS51736"/>
    </source>
</evidence>
<dbReference type="InterPro" id="IPR036162">
    <property type="entry name" value="Resolvase-like_N_sf"/>
</dbReference>
<evidence type="ECO:0000313" key="3">
    <source>
        <dbReference type="EMBL" id="KGG20701.1"/>
    </source>
</evidence>
<dbReference type="InterPro" id="IPR050639">
    <property type="entry name" value="SSR_resolvase"/>
</dbReference>
<accession>A0A0A2C2Y2</accession>
<sequence>MALYGYWRCSTNLQDQERQVIALKEEGVPEENIYGDKITGTSNYGDREKLSKCLDLLEQDDLLILEDLTRLGRTMVTMLVEVNNLIERGVYIKTLDGRLDSSLMNEEIVRLIVGVMGYAAECELRNIKHRTAEGRAVAKTRGVKFGRKRQFDQYQIAEIMKKRNQGEGYGAIAKSLGMKKSTIQMIVKREAVAA</sequence>